<evidence type="ECO:0000313" key="3">
    <source>
        <dbReference type="Proteomes" id="UP001516400"/>
    </source>
</evidence>
<dbReference type="AlphaFoldDB" id="A0ABD2MI20"/>
<keyword evidence="3" id="KW-1185">Reference proteome</keyword>
<proteinExistence type="predicted"/>
<name>A0ABD2MI20_9CUCU</name>
<sequence>MQTEPCGSVRTVEFWLGITVRDSEQVAYPWHRLRTQLAELNGIREQQVGIFNSVTFYSDKVSDSEEKLNTMNEWIRNTDKLIKENLKLKQQVSALESKLNEKTRLNNIEIQGIPEKENENLNNIVQKIGRYVGCDIGIDKIEYVIRVQMNKNSKNTTENIIARFVSRRDKENFLAAAKKKR</sequence>
<comment type="caution">
    <text evidence="2">The sequence shown here is derived from an EMBL/GenBank/DDBJ whole genome shotgun (WGS) entry which is preliminary data.</text>
</comment>
<dbReference type="Proteomes" id="UP001516400">
    <property type="component" value="Unassembled WGS sequence"/>
</dbReference>
<evidence type="ECO:0000256" key="1">
    <source>
        <dbReference type="SAM" id="Coils"/>
    </source>
</evidence>
<gene>
    <name evidence="2" type="ORF">HHI36_010191</name>
</gene>
<feature type="coiled-coil region" evidence="1">
    <location>
        <begin position="78"/>
        <end position="105"/>
    </location>
</feature>
<dbReference type="InterPro" id="IPR004244">
    <property type="entry name" value="Transposase_22"/>
</dbReference>
<keyword evidence="1" id="KW-0175">Coiled coil</keyword>
<evidence type="ECO:0000313" key="2">
    <source>
        <dbReference type="EMBL" id="KAL3266002.1"/>
    </source>
</evidence>
<reference evidence="2 3" key="1">
    <citation type="journal article" date="2021" name="BMC Biol.">
        <title>Horizontally acquired antibacterial genes associated with adaptive radiation of ladybird beetles.</title>
        <authorList>
            <person name="Li H.S."/>
            <person name="Tang X.F."/>
            <person name="Huang Y.H."/>
            <person name="Xu Z.Y."/>
            <person name="Chen M.L."/>
            <person name="Du X.Y."/>
            <person name="Qiu B.Y."/>
            <person name="Chen P.T."/>
            <person name="Zhang W."/>
            <person name="Slipinski A."/>
            <person name="Escalona H.E."/>
            <person name="Waterhouse R.M."/>
            <person name="Zwick A."/>
            <person name="Pang H."/>
        </authorList>
    </citation>
    <scope>NUCLEOTIDE SEQUENCE [LARGE SCALE GENOMIC DNA]</scope>
    <source>
        <strain evidence="2">SYSU2018</strain>
    </source>
</reference>
<dbReference type="Gene3D" id="3.30.70.1820">
    <property type="entry name" value="L1 transposable element, RRM domain"/>
    <property type="match status" value="1"/>
</dbReference>
<dbReference type="EMBL" id="JABFTP020000001">
    <property type="protein sequence ID" value="KAL3266002.1"/>
    <property type="molecule type" value="Genomic_DNA"/>
</dbReference>
<dbReference type="PANTHER" id="PTHR11505">
    <property type="entry name" value="L1 TRANSPOSABLE ELEMENT-RELATED"/>
    <property type="match status" value="1"/>
</dbReference>
<organism evidence="2 3">
    <name type="scientific">Cryptolaemus montrouzieri</name>
    <dbReference type="NCBI Taxonomy" id="559131"/>
    <lineage>
        <taxon>Eukaryota</taxon>
        <taxon>Metazoa</taxon>
        <taxon>Ecdysozoa</taxon>
        <taxon>Arthropoda</taxon>
        <taxon>Hexapoda</taxon>
        <taxon>Insecta</taxon>
        <taxon>Pterygota</taxon>
        <taxon>Neoptera</taxon>
        <taxon>Endopterygota</taxon>
        <taxon>Coleoptera</taxon>
        <taxon>Polyphaga</taxon>
        <taxon>Cucujiformia</taxon>
        <taxon>Coccinelloidea</taxon>
        <taxon>Coccinellidae</taxon>
        <taxon>Scymninae</taxon>
        <taxon>Scymnini</taxon>
        <taxon>Cryptolaemus</taxon>
    </lineage>
</organism>
<accession>A0ABD2MI20</accession>
<protein>
    <submittedName>
        <fullName evidence="2">Uncharacterized protein</fullName>
    </submittedName>
</protein>